<feature type="compositionally biased region" description="Polar residues" evidence="7">
    <location>
        <begin position="54"/>
        <end position="65"/>
    </location>
</feature>
<protein>
    <recommendedName>
        <fullName evidence="4">Required for respiratory growth protein 9, mitochondrial</fullName>
    </recommendedName>
</protein>
<evidence type="ECO:0000256" key="1">
    <source>
        <dbReference type="ARBA" id="ARBA00003548"/>
    </source>
</evidence>
<dbReference type="GO" id="GO:0005634">
    <property type="term" value="C:nucleus"/>
    <property type="evidence" value="ECO:0007669"/>
    <property type="project" value="TreeGrafter"/>
</dbReference>
<dbReference type="InterPro" id="IPR010487">
    <property type="entry name" value="NGRN/Rrg9"/>
</dbReference>
<evidence type="ECO:0000313" key="8">
    <source>
        <dbReference type="EMBL" id="CUS13054.1"/>
    </source>
</evidence>
<feature type="region of interest" description="Disordered" evidence="7">
    <location>
        <begin position="330"/>
        <end position="353"/>
    </location>
</feature>
<feature type="region of interest" description="Disordered" evidence="7">
    <location>
        <begin position="684"/>
        <end position="710"/>
    </location>
</feature>
<keyword evidence="6" id="KW-0175">Coiled coil</keyword>
<keyword evidence="5" id="KW-0809">Transit peptide</keyword>
<dbReference type="AlphaFoldDB" id="A0A292Q0X3"/>
<feature type="coiled-coil region" evidence="6">
    <location>
        <begin position="601"/>
        <end position="628"/>
    </location>
</feature>
<reference evidence="8" key="1">
    <citation type="submission" date="2015-10" db="EMBL/GenBank/DDBJ databases">
        <authorList>
            <person name="Regsiter A."/>
            <person name="william w."/>
        </authorList>
    </citation>
    <scope>NUCLEOTIDE SEQUENCE</scope>
    <source>
        <strain evidence="8">Montdore</strain>
    </source>
</reference>
<comment type="similarity">
    <text evidence="3">Belongs to the RRG9 family.</text>
</comment>
<evidence type="ECO:0000256" key="7">
    <source>
        <dbReference type="SAM" id="MobiDB-lite"/>
    </source>
</evidence>
<sequence length="710" mass="82079">MPCYNCTSRVLRIFLQESIAASISRSGPRLQHYRFRQQQQRPSPRTRTQFPTSQRLQSTLASGSTVPPPSDDDYIPFGPPITTTYKRILVGDDDGLSGLLPPPPPPTPIPTPLQASDVVDPYEPEVEILGLPGAGTGSQAREAESKRTIELIRRNIEASWARRGALDRSMAETGLPVVGGVVDVQEDARLAVLRERAARVAESGSDDGVGEGPRGVRGRDSWKLPTMKQAAKREAKRWKEERERATEIERLLLVEERRKEERERAIEDERLLLVEERRKEERERAIEDERLLPIEERRVLKKLRRKEEGKWGALKVGVRNPMERRLESRGGRFLEVKEGKDEPPEVKGREDRGGVKVQKTIVIGHCQIPVPVVHQSLPKPIKARVPSIQEFIRDEQDPFDRKPFSRERAKTRESAGGREQVNQRWQSALHDEVEEGFEWEQKRKRRKWELPPVEEAKKESMTDEWDARQRLQHFVATTPRSELEDWQVQKAALQKKFGMAWAPRKKLSPKARDWVKELHCSVPELTTQKLSEIFRVSPDAIRRILKSKWTPSPEEAQDRERRWRNRQERVWERWTDAGCVQTKGMKAEIRELKAKNKAKWLKEKDEAFRQYLEKVDQAKKERSAVRDRVGGVRGLSDRELFQAEPEPEFSDAGDMMANKVRERQKNEAKWGEWDRKYRGRLERAMSSGASTDPPRKLSAESLAKLSSRFL</sequence>
<feature type="compositionally biased region" description="Basic and acidic residues" evidence="7">
    <location>
        <begin position="396"/>
        <end position="416"/>
    </location>
</feature>
<dbReference type="PANTHER" id="PTHR13475:SF3">
    <property type="entry name" value="NEUGRIN"/>
    <property type="match status" value="1"/>
</dbReference>
<evidence type="ECO:0000256" key="6">
    <source>
        <dbReference type="SAM" id="Coils"/>
    </source>
</evidence>
<evidence type="ECO:0000313" key="9">
    <source>
        <dbReference type="Proteomes" id="UP001412239"/>
    </source>
</evidence>
<accession>A0A292Q0X3</accession>
<feature type="region of interest" description="Disordered" evidence="7">
    <location>
        <begin position="26"/>
        <end position="77"/>
    </location>
</feature>
<dbReference type="EMBL" id="LN890978">
    <property type="protein sequence ID" value="CUS13054.1"/>
    <property type="molecule type" value="Genomic_DNA"/>
</dbReference>
<feature type="compositionally biased region" description="Low complexity" evidence="7">
    <location>
        <begin position="699"/>
        <end position="710"/>
    </location>
</feature>
<dbReference type="GO" id="GO:0005739">
    <property type="term" value="C:mitochondrion"/>
    <property type="evidence" value="ECO:0007669"/>
    <property type="project" value="UniProtKB-SubCell"/>
</dbReference>
<comment type="subcellular location">
    <subcellularLocation>
        <location evidence="2">Mitochondrion</location>
    </subcellularLocation>
</comment>
<evidence type="ECO:0000256" key="4">
    <source>
        <dbReference type="ARBA" id="ARBA00013566"/>
    </source>
</evidence>
<dbReference type="Pfam" id="PF06413">
    <property type="entry name" value="Neugrin"/>
    <property type="match status" value="1"/>
</dbReference>
<feature type="region of interest" description="Disordered" evidence="7">
    <location>
        <begin position="396"/>
        <end position="424"/>
    </location>
</feature>
<evidence type="ECO:0000256" key="2">
    <source>
        <dbReference type="ARBA" id="ARBA00004173"/>
    </source>
</evidence>
<comment type="function">
    <text evidence="1">Required for respiratory activity and maintenance and expression of the mitochondrial genome.</text>
</comment>
<keyword evidence="9" id="KW-1185">Reference proteome</keyword>
<dbReference type="Proteomes" id="UP001412239">
    <property type="component" value="Unassembled WGS sequence"/>
</dbReference>
<proteinExistence type="inferred from homology"/>
<name>A0A292Q0X3_9PEZI</name>
<dbReference type="PANTHER" id="PTHR13475">
    <property type="entry name" value="NEUGRIN"/>
    <property type="match status" value="1"/>
</dbReference>
<organism evidence="8 9">
    <name type="scientific">Tuber aestivum</name>
    <name type="common">summer truffle</name>
    <dbReference type="NCBI Taxonomy" id="59557"/>
    <lineage>
        <taxon>Eukaryota</taxon>
        <taxon>Fungi</taxon>
        <taxon>Dikarya</taxon>
        <taxon>Ascomycota</taxon>
        <taxon>Pezizomycotina</taxon>
        <taxon>Pezizomycetes</taxon>
        <taxon>Pezizales</taxon>
        <taxon>Tuberaceae</taxon>
        <taxon>Tuber</taxon>
    </lineage>
</organism>
<evidence type="ECO:0000256" key="5">
    <source>
        <dbReference type="ARBA" id="ARBA00022946"/>
    </source>
</evidence>
<feature type="compositionally biased region" description="Low complexity" evidence="7">
    <location>
        <begin position="36"/>
        <end position="53"/>
    </location>
</feature>
<gene>
    <name evidence="8" type="ORF">GSTUAT00002734001</name>
</gene>
<evidence type="ECO:0000256" key="3">
    <source>
        <dbReference type="ARBA" id="ARBA00010895"/>
    </source>
</evidence>